<keyword evidence="3 7" id="KW-0812">Transmembrane</keyword>
<keyword evidence="2" id="KW-1003">Cell membrane</keyword>
<dbReference type="Proteomes" id="UP000177067">
    <property type="component" value="Unassembled WGS sequence"/>
</dbReference>
<evidence type="ECO:0000256" key="6">
    <source>
        <dbReference type="ARBA" id="ARBA00038076"/>
    </source>
</evidence>
<dbReference type="Pfam" id="PF12704">
    <property type="entry name" value="MacB_PCD"/>
    <property type="match status" value="1"/>
</dbReference>
<feature type="transmembrane region" description="Helical" evidence="7">
    <location>
        <begin position="21"/>
        <end position="42"/>
    </location>
</feature>
<keyword evidence="5 7" id="KW-0472">Membrane</keyword>
<evidence type="ECO:0000313" key="10">
    <source>
        <dbReference type="EMBL" id="OGH58937.1"/>
    </source>
</evidence>
<comment type="caution">
    <text evidence="10">The sequence shown here is derived from an EMBL/GenBank/DDBJ whole genome shotgun (WGS) entry which is preliminary data.</text>
</comment>
<feature type="domain" description="MacB-like periplasmic core" evidence="9">
    <location>
        <begin position="21"/>
        <end position="247"/>
    </location>
</feature>
<proteinExistence type="inferred from homology"/>
<reference evidence="10 11" key="1">
    <citation type="journal article" date="2016" name="Nat. Commun.">
        <title>Thousands of microbial genomes shed light on interconnected biogeochemical processes in an aquifer system.</title>
        <authorList>
            <person name="Anantharaman K."/>
            <person name="Brown C.T."/>
            <person name="Hug L.A."/>
            <person name="Sharon I."/>
            <person name="Castelle C.J."/>
            <person name="Probst A.J."/>
            <person name="Thomas B.C."/>
            <person name="Singh A."/>
            <person name="Wilkins M.J."/>
            <person name="Karaoz U."/>
            <person name="Brodie E.L."/>
            <person name="Williams K.H."/>
            <person name="Hubbard S.S."/>
            <person name="Banfield J.F."/>
        </authorList>
    </citation>
    <scope>NUCLEOTIDE SEQUENCE [LARGE SCALE GENOMIC DNA]</scope>
</reference>
<evidence type="ECO:0000256" key="1">
    <source>
        <dbReference type="ARBA" id="ARBA00004651"/>
    </source>
</evidence>
<evidence type="ECO:0008006" key="12">
    <source>
        <dbReference type="Google" id="ProtNLM"/>
    </source>
</evidence>
<accession>A0A1F6LHR1</accession>
<evidence type="ECO:0000259" key="8">
    <source>
        <dbReference type="Pfam" id="PF02687"/>
    </source>
</evidence>
<comment type="subcellular location">
    <subcellularLocation>
        <location evidence="1">Cell membrane</location>
        <topology evidence="1">Multi-pass membrane protein</topology>
    </subcellularLocation>
</comment>
<gene>
    <name evidence="10" type="ORF">A2725_04290</name>
</gene>
<evidence type="ECO:0000256" key="7">
    <source>
        <dbReference type="SAM" id="Phobius"/>
    </source>
</evidence>
<dbReference type="InterPro" id="IPR025857">
    <property type="entry name" value="MacB_PCD"/>
</dbReference>
<dbReference type="InterPro" id="IPR003838">
    <property type="entry name" value="ABC3_permease_C"/>
</dbReference>
<organism evidence="10 11">
    <name type="scientific">Candidatus Magasanikbacteria bacterium RIFCSPHIGHO2_01_FULL_33_34</name>
    <dbReference type="NCBI Taxonomy" id="1798671"/>
    <lineage>
        <taxon>Bacteria</taxon>
        <taxon>Candidatus Magasanikiibacteriota</taxon>
    </lineage>
</organism>
<evidence type="ECO:0000256" key="2">
    <source>
        <dbReference type="ARBA" id="ARBA00022475"/>
    </source>
</evidence>
<evidence type="ECO:0000256" key="4">
    <source>
        <dbReference type="ARBA" id="ARBA00022989"/>
    </source>
</evidence>
<evidence type="ECO:0000259" key="9">
    <source>
        <dbReference type="Pfam" id="PF12704"/>
    </source>
</evidence>
<feature type="transmembrane region" description="Helical" evidence="7">
    <location>
        <begin position="375"/>
        <end position="397"/>
    </location>
</feature>
<dbReference type="InterPro" id="IPR050250">
    <property type="entry name" value="Macrolide_Exporter_MacB"/>
</dbReference>
<dbReference type="AlphaFoldDB" id="A0A1F6LHR1"/>
<keyword evidence="4 7" id="KW-1133">Transmembrane helix</keyword>
<dbReference type="PANTHER" id="PTHR30572">
    <property type="entry name" value="MEMBRANE COMPONENT OF TRANSPORTER-RELATED"/>
    <property type="match status" value="1"/>
</dbReference>
<protein>
    <recommendedName>
        <fullName evidence="12">Multidrug ABC transporter substrate-binding protein</fullName>
    </recommendedName>
</protein>
<feature type="transmembrane region" description="Helical" evidence="7">
    <location>
        <begin position="329"/>
        <end position="355"/>
    </location>
</feature>
<dbReference type="GO" id="GO:0005886">
    <property type="term" value="C:plasma membrane"/>
    <property type="evidence" value="ECO:0007669"/>
    <property type="project" value="UniProtKB-SubCell"/>
</dbReference>
<sequence length="414" mass="44481">MKISSTFKISFVALNANKLRSSLTILGIVIGITAIMVVVSVGRSAENMILGEIGGMGAEMIVIRPGKEPKGPTDIAGSLLSNSLKTQDVEALRNKNNVPYLEDLAPAVIVPGSVSYSGETYTPVIFGWVPDLMVKMFDIYADEGTFFTDADIKQKANVVIIGAKVKKELFGDSDAVGKNIKIKNKSFKVVSTIAPIGQVGFFNVDDMVLLPYTTAQTYLLGIDHYHEVIVMAKSPELVDATVVDIERTLREMHNITDESKDDFFIVTQEGVVEQVKTIVGALTIFLSVVVAISLLVGGIGIMNIMFVSVTERTREIGLRKAMGATKKDIMFQFLIEAILLTGMGGLIGVILGAGFSYIGSFALGQAMGTIVKFSFPLSAAILGISVSAFVGLVFGLYPARKAANKDAIEALRYE</sequence>
<dbReference type="GO" id="GO:0022857">
    <property type="term" value="F:transmembrane transporter activity"/>
    <property type="evidence" value="ECO:0007669"/>
    <property type="project" value="TreeGrafter"/>
</dbReference>
<dbReference type="PANTHER" id="PTHR30572:SF4">
    <property type="entry name" value="ABC TRANSPORTER PERMEASE YTRF"/>
    <property type="match status" value="1"/>
</dbReference>
<dbReference type="EMBL" id="MFPS01000008">
    <property type="protein sequence ID" value="OGH58937.1"/>
    <property type="molecule type" value="Genomic_DNA"/>
</dbReference>
<dbReference type="Pfam" id="PF02687">
    <property type="entry name" value="FtsX"/>
    <property type="match status" value="1"/>
</dbReference>
<comment type="similarity">
    <text evidence="6">Belongs to the ABC-4 integral membrane protein family.</text>
</comment>
<evidence type="ECO:0000256" key="3">
    <source>
        <dbReference type="ARBA" id="ARBA00022692"/>
    </source>
</evidence>
<evidence type="ECO:0000256" key="5">
    <source>
        <dbReference type="ARBA" id="ARBA00023136"/>
    </source>
</evidence>
<evidence type="ECO:0000313" key="11">
    <source>
        <dbReference type="Proteomes" id="UP000177067"/>
    </source>
</evidence>
<feature type="transmembrane region" description="Helical" evidence="7">
    <location>
        <begin position="284"/>
        <end position="309"/>
    </location>
</feature>
<name>A0A1F6LHR1_9BACT</name>
<feature type="domain" description="ABC3 transporter permease C-terminal" evidence="8">
    <location>
        <begin position="288"/>
        <end position="406"/>
    </location>
</feature>